<keyword evidence="6" id="KW-1185">Reference proteome</keyword>
<reference evidence="5" key="1">
    <citation type="journal article" date="2023" name="Antonie Van Leeuwenhoek">
        <title>Mesoterricola silvestris gen. nov., sp. nov., Mesoterricola sediminis sp. nov., Geothrix oryzae sp. nov., Geothrix edaphica sp. nov., Geothrix rubra sp. nov., and Geothrix limicola sp. nov., six novel members of Acidobacteriota isolated from soils.</title>
        <authorList>
            <person name="Itoh H."/>
            <person name="Sugisawa Y."/>
            <person name="Mise K."/>
            <person name="Xu Z."/>
            <person name="Kuniyasu M."/>
            <person name="Ushijima N."/>
            <person name="Kawano K."/>
            <person name="Kobayashi E."/>
            <person name="Shiratori Y."/>
            <person name="Masuda Y."/>
            <person name="Senoo K."/>
        </authorList>
    </citation>
    <scope>NUCLEOTIDE SEQUENCE</scope>
    <source>
        <strain evidence="5">Red802</strain>
    </source>
</reference>
<dbReference type="PANTHER" id="PTHR33154">
    <property type="entry name" value="TRANSCRIPTIONAL REGULATOR, ARSR FAMILY"/>
    <property type="match status" value="1"/>
</dbReference>
<dbReference type="PRINTS" id="PR00778">
    <property type="entry name" value="HTHARSR"/>
</dbReference>
<keyword evidence="1" id="KW-0805">Transcription regulation</keyword>
<protein>
    <submittedName>
        <fullName evidence="5">Transcriptional regulator</fullName>
    </submittedName>
</protein>
<dbReference type="Gene3D" id="1.10.10.10">
    <property type="entry name" value="Winged helix-like DNA-binding domain superfamily/Winged helix DNA-binding domain"/>
    <property type="match status" value="1"/>
</dbReference>
<dbReference type="Pfam" id="PF01022">
    <property type="entry name" value="HTH_5"/>
    <property type="match status" value="1"/>
</dbReference>
<evidence type="ECO:0000256" key="3">
    <source>
        <dbReference type="ARBA" id="ARBA00023163"/>
    </source>
</evidence>
<dbReference type="PANTHER" id="PTHR33154:SF15">
    <property type="entry name" value="REGULATORY PROTEIN ARSR"/>
    <property type="match status" value="1"/>
</dbReference>
<dbReference type="SUPFAM" id="SSF46785">
    <property type="entry name" value="Winged helix' DNA-binding domain"/>
    <property type="match status" value="1"/>
</dbReference>
<proteinExistence type="predicted"/>
<evidence type="ECO:0000313" key="6">
    <source>
        <dbReference type="Proteomes" id="UP001165044"/>
    </source>
</evidence>
<feature type="domain" description="HTH arsR-type" evidence="4">
    <location>
        <begin position="17"/>
        <end position="108"/>
    </location>
</feature>
<evidence type="ECO:0000313" key="5">
    <source>
        <dbReference type="EMBL" id="GLH68189.1"/>
    </source>
</evidence>
<evidence type="ECO:0000256" key="2">
    <source>
        <dbReference type="ARBA" id="ARBA00023125"/>
    </source>
</evidence>
<dbReference type="CDD" id="cd00090">
    <property type="entry name" value="HTH_ARSR"/>
    <property type="match status" value="1"/>
</dbReference>
<keyword evidence="3" id="KW-0804">Transcription</keyword>
<comment type="caution">
    <text evidence="5">The sequence shown here is derived from an EMBL/GenBank/DDBJ whole genome shotgun (WGS) entry which is preliminary data.</text>
</comment>
<gene>
    <name evidence="5" type="ORF">GETHED_25530</name>
</gene>
<dbReference type="SMART" id="SM00418">
    <property type="entry name" value="HTH_ARSR"/>
    <property type="match status" value="1"/>
</dbReference>
<dbReference type="InterPro" id="IPR011991">
    <property type="entry name" value="ArsR-like_HTH"/>
</dbReference>
<keyword evidence="2" id="KW-0238">DNA-binding</keyword>
<sequence length="108" mass="12123">MNRTRGFVPPRCCNLAIGEKDEVRFIQMMKAAGNPLRFQILKFLVTHPGCITGEIVDHLPIAQATVSQHLKVLREAGWIKGEVDGPSVCYELSPENTAWFRTLVGRVF</sequence>
<dbReference type="Proteomes" id="UP001165044">
    <property type="component" value="Unassembled WGS sequence"/>
</dbReference>
<accession>A0ABQ5Q1G8</accession>
<evidence type="ECO:0000256" key="1">
    <source>
        <dbReference type="ARBA" id="ARBA00023015"/>
    </source>
</evidence>
<dbReference type="InterPro" id="IPR001845">
    <property type="entry name" value="HTH_ArsR_DNA-bd_dom"/>
</dbReference>
<dbReference type="InterPro" id="IPR036390">
    <property type="entry name" value="WH_DNA-bd_sf"/>
</dbReference>
<organism evidence="5 6">
    <name type="scientific">Geothrix edaphica</name>
    <dbReference type="NCBI Taxonomy" id="2927976"/>
    <lineage>
        <taxon>Bacteria</taxon>
        <taxon>Pseudomonadati</taxon>
        <taxon>Acidobacteriota</taxon>
        <taxon>Holophagae</taxon>
        <taxon>Holophagales</taxon>
        <taxon>Holophagaceae</taxon>
        <taxon>Geothrix</taxon>
    </lineage>
</organism>
<dbReference type="InterPro" id="IPR036388">
    <property type="entry name" value="WH-like_DNA-bd_sf"/>
</dbReference>
<dbReference type="InterPro" id="IPR051081">
    <property type="entry name" value="HTH_MetalResp_TranReg"/>
</dbReference>
<dbReference type="EMBL" id="BSDC01000003">
    <property type="protein sequence ID" value="GLH68189.1"/>
    <property type="molecule type" value="Genomic_DNA"/>
</dbReference>
<dbReference type="NCBIfam" id="NF033788">
    <property type="entry name" value="HTH_metalloreg"/>
    <property type="match status" value="1"/>
</dbReference>
<evidence type="ECO:0000259" key="4">
    <source>
        <dbReference type="PROSITE" id="PS50987"/>
    </source>
</evidence>
<name>A0ABQ5Q1G8_9BACT</name>
<dbReference type="PROSITE" id="PS50987">
    <property type="entry name" value="HTH_ARSR_2"/>
    <property type="match status" value="1"/>
</dbReference>